<feature type="compositionally biased region" description="Low complexity" evidence="1">
    <location>
        <begin position="114"/>
        <end position="126"/>
    </location>
</feature>
<feature type="non-terminal residue" evidence="2">
    <location>
        <position position="126"/>
    </location>
</feature>
<feature type="compositionally biased region" description="Basic residues" evidence="1">
    <location>
        <begin position="87"/>
        <end position="105"/>
    </location>
</feature>
<gene>
    <name evidence="2" type="ORF">Tco025E_09197</name>
</gene>
<accession>A0A3R7N8N6</accession>
<comment type="caution">
    <text evidence="2">The sequence shown here is derived from an EMBL/GenBank/DDBJ whole genome shotgun (WGS) entry which is preliminary data.</text>
</comment>
<dbReference type="EMBL" id="MKKU01001023">
    <property type="protein sequence ID" value="RNE98578.1"/>
    <property type="molecule type" value="Genomic_DNA"/>
</dbReference>
<proteinExistence type="predicted"/>
<feature type="region of interest" description="Disordered" evidence="1">
    <location>
        <begin position="1"/>
        <end position="66"/>
    </location>
</feature>
<name>A0A3R7N8N6_9TRYP</name>
<dbReference type="GeneID" id="40322808"/>
<dbReference type="Proteomes" id="UP000284403">
    <property type="component" value="Unassembled WGS sequence"/>
</dbReference>
<evidence type="ECO:0000313" key="2">
    <source>
        <dbReference type="EMBL" id="RNE98578.1"/>
    </source>
</evidence>
<reference evidence="2 3" key="1">
    <citation type="journal article" date="2018" name="BMC Genomics">
        <title>Genomic comparison of Trypanosoma conorhini and Trypanosoma rangeli to Trypanosoma cruzi strains of high and low virulence.</title>
        <authorList>
            <person name="Bradwell K.R."/>
            <person name="Koparde V.N."/>
            <person name="Matveyev A.V."/>
            <person name="Serrano M.G."/>
            <person name="Alves J.M."/>
            <person name="Parikh H."/>
            <person name="Huang B."/>
            <person name="Lee V."/>
            <person name="Espinosa-Alvarez O."/>
            <person name="Ortiz P.A."/>
            <person name="Costa-Martins A.G."/>
            <person name="Teixeira M.M."/>
            <person name="Buck G.A."/>
        </authorList>
    </citation>
    <scope>NUCLEOTIDE SEQUENCE [LARGE SCALE GENOMIC DNA]</scope>
    <source>
        <strain evidence="2 3">025E</strain>
    </source>
</reference>
<sequence length="126" mass="13465">MHTREALPQRLRSHTAGGRTAAGAQQARAATTHGGQLRRRDAHPQRRLKRVAWGAPRQNSTAAAATPRLCASAMAVTDERLAAALPLHRHTHARGAKNKNASRTRSRIERDGAGPKPAAQPAAALQ</sequence>
<organism evidence="2 3">
    <name type="scientific">Trypanosoma conorhini</name>
    <dbReference type="NCBI Taxonomy" id="83891"/>
    <lineage>
        <taxon>Eukaryota</taxon>
        <taxon>Discoba</taxon>
        <taxon>Euglenozoa</taxon>
        <taxon>Kinetoplastea</taxon>
        <taxon>Metakinetoplastina</taxon>
        <taxon>Trypanosomatida</taxon>
        <taxon>Trypanosomatidae</taxon>
        <taxon>Trypanosoma</taxon>
    </lineage>
</organism>
<dbReference type="RefSeq" id="XP_029223858.1">
    <property type="nucleotide sequence ID" value="XM_029376022.1"/>
</dbReference>
<protein>
    <submittedName>
        <fullName evidence="2">Uncharacterized protein</fullName>
    </submittedName>
</protein>
<feature type="compositionally biased region" description="Low complexity" evidence="1">
    <location>
        <begin position="14"/>
        <end position="35"/>
    </location>
</feature>
<keyword evidence="3" id="KW-1185">Reference proteome</keyword>
<evidence type="ECO:0000256" key="1">
    <source>
        <dbReference type="SAM" id="MobiDB-lite"/>
    </source>
</evidence>
<feature type="region of interest" description="Disordered" evidence="1">
    <location>
        <begin position="85"/>
        <end position="126"/>
    </location>
</feature>
<evidence type="ECO:0000313" key="3">
    <source>
        <dbReference type="Proteomes" id="UP000284403"/>
    </source>
</evidence>
<dbReference type="AlphaFoldDB" id="A0A3R7N8N6"/>